<organism evidence="3 5">
    <name type="scientific">Mesotoga infera</name>
    <dbReference type="NCBI Taxonomy" id="1236046"/>
    <lineage>
        <taxon>Bacteria</taxon>
        <taxon>Thermotogati</taxon>
        <taxon>Thermotogota</taxon>
        <taxon>Thermotogae</taxon>
        <taxon>Kosmotogales</taxon>
        <taxon>Kosmotogaceae</taxon>
        <taxon>Mesotoga</taxon>
    </lineage>
</organism>
<evidence type="ECO:0000313" key="2">
    <source>
        <dbReference type="EMBL" id="HCO69924.1"/>
    </source>
</evidence>
<dbReference type="Proteomes" id="UP000055014">
    <property type="component" value="Unassembled WGS sequence"/>
</dbReference>
<evidence type="ECO:0000313" key="7">
    <source>
        <dbReference type="Proteomes" id="UP000264215"/>
    </source>
</evidence>
<keyword evidence="3" id="KW-0687">Ribonucleoprotein</keyword>
<dbReference type="InterPro" id="IPR029064">
    <property type="entry name" value="Ribosomal_eL30-like_sf"/>
</dbReference>
<evidence type="ECO:0000313" key="3">
    <source>
        <dbReference type="EMBL" id="KUK66596.1"/>
    </source>
</evidence>
<dbReference type="Gene3D" id="3.30.1330.30">
    <property type="match status" value="1"/>
</dbReference>
<keyword evidence="3" id="KW-0689">Ribosomal protein</keyword>
<evidence type="ECO:0000313" key="4">
    <source>
        <dbReference type="EMBL" id="KUK86626.1"/>
    </source>
</evidence>
<evidence type="ECO:0000313" key="5">
    <source>
        <dbReference type="Proteomes" id="UP000054260"/>
    </source>
</evidence>
<proteinExistence type="predicted"/>
<protein>
    <submittedName>
        <fullName evidence="2">50S ribosomal protein L7</fullName>
    </submittedName>
    <submittedName>
        <fullName evidence="3">Ribosomal protein HS6-type (S12/L30/L7a)</fullName>
    </submittedName>
</protein>
<reference evidence="5 6" key="2">
    <citation type="journal article" date="2015" name="MBio">
        <title>Genome-Resolved Metagenomic Analysis Reveals Roles for Candidate Phyla and Other Microbial Community Members in Biogeochemical Transformations in Oil Reservoirs.</title>
        <authorList>
            <person name="Hu P."/>
            <person name="Tom L."/>
            <person name="Singh A."/>
            <person name="Thomas B.C."/>
            <person name="Baker B.J."/>
            <person name="Piceno Y.M."/>
            <person name="Andersen G.L."/>
            <person name="Banfield J.F."/>
        </authorList>
    </citation>
    <scope>NUCLEOTIDE SEQUENCE [LARGE SCALE GENOMIC DNA]</scope>
</reference>
<dbReference type="SUPFAM" id="SSF55315">
    <property type="entry name" value="L30e-like"/>
    <property type="match status" value="1"/>
</dbReference>
<dbReference type="Proteomes" id="UP000264215">
    <property type="component" value="Unassembled WGS sequence"/>
</dbReference>
<dbReference type="Pfam" id="PF01248">
    <property type="entry name" value="Ribosomal_L7Ae"/>
    <property type="match status" value="1"/>
</dbReference>
<feature type="domain" description="Ribosomal protein eL8/eL30/eS12/Gadd45" evidence="1">
    <location>
        <begin position="10"/>
        <end position="97"/>
    </location>
</feature>
<dbReference type="InterPro" id="IPR004038">
    <property type="entry name" value="Ribosomal_eL8/eL30/eS12/Gad45"/>
</dbReference>
<dbReference type="EMBL" id="LGGH01000194">
    <property type="protein sequence ID" value="KUK66596.1"/>
    <property type="molecule type" value="Genomic_DNA"/>
</dbReference>
<dbReference type="PATRIC" id="fig|1236046.5.peg.1318"/>
<reference evidence="2 7" key="3">
    <citation type="journal article" date="2018" name="Nat. Biotechnol.">
        <title>A standardized bacterial taxonomy based on genome phylogeny substantially revises the tree of life.</title>
        <authorList>
            <person name="Parks D.H."/>
            <person name="Chuvochina M."/>
            <person name="Waite D.W."/>
            <person name="Rinke C."/>
            <person name="Skarshewski A."/>
            <person name="Chaumeil P.A."/>
            <person name="Hugenholtz P."/>
        </authorList>
    </citation>
    <scope>NUCLEOTIDE SEQUENCE [LARGE SCALE GENOMIC DNA]</scope>
    <source>
        <strain evidence="2">UBA9905</strain>
    </source>
</reference>
<accession>A0A117LTI1</accession>
<name>A0A117LTI1_9BACT</name>
<evidence type="ECO:0000313" key="6">
    <source>
        <dbReference type="Proteomes" id="UP000055014"/>
    </source>
</evidence>
<dbReference type="GO" id="GO:0005840">
    <property type="term" value="C:ribosome"/>
    <property type="evidence" value="ECO:0007669"/>
    <property type="project" value="UniProtKB-KW"/>
</dbReference>
<dbReference type="EMBL" id="DQBS01000119">
    <property type="protein sequence ID" value="HCO69924.1"/>
    <property type="molecule type" value="Genomic_DNA"/>
</dbReference>
<evidence type="ECO:0000259" key="1">
    <source>
        <dbReference type="Pfam" id="PF01248"/>
    </source>
</evidence>
<sequence>MDEKRIVSLLGIGRRANKVVFGKEQLRSYLRQPFKRKFLILACDTSDSIKEDWIKRCKSHGASCILLKEHDRVALGRAIGKDNISAVAVADNGLADEISKIMTQAGGD</sequence>
<comment type="caution">
    <text evidence="3">The sequence shown here is derived from an EMBL/GenBank/DDBJ whole genome shotgun (WGS) entry which is preliminary data.</text>
</comment>
<dbReference type="EMBL" id="LGGW01000159">
    <property type="protein sequence ID" value="KUK86626.1"/>
    <property type="molecule type" value="Genomic_DNA"/>
</dbReference>
<gene>
    <name evidence="2" type="ORF">DIT26_04965</name>
    <name evidence="3" type="ORF">XD86_1141</name>
    <name evidence="4" type="ORF">XE02_1353</name>
</gene>
<dbReference type="Proteomes" id="UP000054260">
    <property type="component" value="Unassembled WGS sequence"/>
</dbReference>
<reference evidence="3" key="1">
    <citation type="journal article" date="2015" name="MBio">
        <title>Genome-resolved metagenomic analysis reveals roles for candidate phyla and other microbial community members in biogeochemical transformations in oil reservoirs.</title>
        <authorList>
            <person name="Hu P."/>
            <person name="Tom L."/>
            <person name="Singh A."/>
            <person name="Thomas B.C."/>
            <person name="Baker B.J."/>
            <person name="Piceno Y.M."/>
            <person name="Andersen G.L."/>
            <person name="Banfield J.F."/>
        </authorList>
    </citation>
    <scope>NUCLEOTIDE SEQUENCE [LARGE SCALE GENOMIC DNA]</scope>
    <source>
        <strain evidence="3">46_47</strain>
        <strain evidence="4">46_70</strain>
    </source>
</reference>
<dbReference type="AlphaFoldDB" id="A0A117LTI1"/>